<dbReference type="RefSeq" id="WP_025908448.1">
    <property type="nucleotide sequence ID" value="NZ_KQ758705.1"/>
</dbReference>
<dbReference type="Pfam" id="PF13086">
    <property type="entry name" value="AAA_11"/>
    <property type="match status" value="1"/>
</dbReference>
<dbReference type="InterPro" id="IPR003593">
    <property type="entry name" value="AAA+_ATPase"/>
</dbReference>
<dbReference type="Gene3D" id="3.40.50.300">
    <property type="entry name" value="P-loop containing nucleotide triphosphate hydrolases"/>
    <property type="match status" value="2"/>
</dbReference>
<dbReference type="PANTHER" id="PTHR10887:SF495">
    <property type="entry name" value="HELICASE SENATAXIN ISOFORM X1-RELATED"/>
    <property type="match status" value="1"/>
</dbReference>
<proteinExistence type="predicted"/>
<sequence>MKKTVSQYLKEWVRALSIEISHLKKEGGKKEQLVNGEYVGRYGEAFVYRFQMVRFFNVIDGTSMRVKVQDAELDGEILAHEKHEVYVKVGVYLGSDVPILYLFNEPWELLQALIDRLEELKDYKKKRARVKRLMTGTAKVNHEEYKMKNDLHEILLRAHHNQTTYLWGPPGTGKTYTLSRIINSMYRKKKRVLVVSHSNAAVDVLMNEALARIEAKHKWKKGEVVRYGTMANKELQTKLSTTLLVEHEHPNLARKEKDLQEQYVRLTRYPSKEREIQQVKKKLNSVKQEMAEFEKELVQKAVIIGTTLTKVATDASVYEKEYDVVIVDEVSMAYTPQVALAASLGKHIVVCGDFKQLPAVSQSKHAYVQEALGRDVFEQSGIAAQIHEGNWHPHLVILKQQRRMHPNISAFTNAHVYGGKVSDHASVVQREAIAQLKPFVDKALVLMNTSGIKTFAQKEKNGGSRYNLVSAFISSSLLIRAFKSGITSLGYVTPYRAQAQLVRDLVKGVIPEEHILAATVHKFQGSEKDLMIFDTVDSHPFSKPGILLINELADRLINVAITRAKGKFIMIGDLPYLTKRLPNERLLFKLLQYMKERNAIYQPNEYLKEMIQDKQLIWHKGIDVHKIVMDIKRAKNKLFIVLPTTKEWPNRLWEAINEFRGTVTILTKEPRRLKVKEGVEIIPSHFPFFIFAMDEKSLWCSNEINEGNSISLTVRIEHSDFVQMFLSYVDMTPVSSHLKQEWLQVNKAGYSLADYLNIWDRCSECYSVRDAEVTVKGKIRFVCHHCGNTGGITRKIFQDYLRHVNAECKACKKKVEVAFREGVYAYCPSCEKEALPKDLLSI</sequence>
<keyword evidence="4" id="KW-1185">Reference proteome</keyword>
<dbReference type="PANTHER" id="PTHR10887">
    <property type="entry name" value="DNA2/NAM7 HELICASE FAMILY"/>
    <property type="match status" value="1"/>
</dbReference>
<accession>A0A0V8JH19</accession>
<reference evidence="3 4" key="1">
    <citation type="submission" date="2015-11" db="EMBL/GenBank/DDBJ databases">
        <title>Bacillus caseinolyticus sp nov.</title>
        <authorList>
            <person name="Dastager S.G."/>
            <person name="Mawlankar R."/>
        </authorList>
    </citation>
    <scope>NUCLEOTIDE SEQUENCE [LARGE SCALE GENOMIC DNA]</scope>
    <source>
        <strain evidence="3 4">SGD-V-76</strain>
    </source>
</reference>
<dbReference type="Pfam" id="PF13087">
    <property type="entry name" value="AAA_12"/>
    <property type="match status" value="1"/>
</dbReference>
<dbReference type="InterPro" id="IPR041679">
    <property type="entry name" value="DNA2/NAM7-like_C"/>
</dbReference>
<keyword evidence="1" id="KW-0175">Coiled coil</keyword>
<organism evidence="3 4">
    <name type="scientific">Priestia veravalensis</name>
    <dbReference type="NCBI Taxonomy" id="1414648"/>
    <lineage>
        <taxon>Bacteria</taxon>
        <taxon>Bacillati</taxon>
        <taxon>Bacillota</taxon>
        <taxon>Bacilli</taxon>
        <taxon>Bacillales</taxon>
        <taxon>Bacillaceae</taxon>
        <taxon>Priestia</taxon>
    </lineage>
</organism>
<dbReference type="InterPro" id="IPR047187">
    <property type="entry name" value="SF1_C_Upf1"/>
</dbReference>
<dbReference type="SUPFAM" id="SSF52540">
    <property type="entry name" value="P-loop containing nucleoside triphosphate hydrolases"/>
    <property type="match status" value="1"/>
</dbReference>
<dbReference type="Proteomes" id="UP000053681">
    <property type="component" value="Unassembled WGS sequence"/>
</dbReference>
<dbReference type="InterPro" id="IPR027417">
    <property type="entry name" value="P-loop_NTPase"/>
</dbReference>
<evidence type="ECO:0000313" key="4">
    <source>
        <dbReference type="Proteomes" id="UP000053681"/>
    </source>
</evidence>
<evidence type="ECO:0000259" key="2">
    <source>
        <dbReference type="SMART" id="SM00382"/>
    </source>
</evidence>
<dbReference type="InterPro" id="IPR041677">
    <property type="entry name" value="DNA2/NAM7_AAA_11"/>
</dbReference>
<evidence type="ECO:0000256" key="1">
    <source>
        <dbReference type="SAM" id="Coils"/>
    </source>
</evidence>
<feature type="domain" description="AAA+ ATPase" evidence="2">
    <location>
        <begin position="160"/>
        <end position="562"/>
    </location>
</feature>
<dbReference type="SMART" id="SM00382">
    <property type="entry name" value="AAA"/>
    <property type="match status" value="1"/>
</dbReference>
<dbReference type="CDD" id="cd18808">
    <property type="entry name" value="SF1_C_Upf1"/>
    <property type="match status" value="1"/>
</dbReference>
<comment type="caution">
    <text evidence="3">The sequence shown here is derived from an EMBL/GenBank/DDBJ whole genome shotgun (WGS) entry which is preliminary data.</text>
</comment>
<dbReference type="GO" id="GO:0004386">
    <property type="term" value="F:helicase activity"/>
    <property type="evidence" value="ECO:0007669"/>
    <property type="project" value="InterPro"/>
</dbReference>
<evidence type="ECO:0000313" key="3">
    <source>
        <dbReference type="EMBL" id="KSU86354.1"/>
    </source>
</evidence>
<protein>
    <recommendedName>
        <fullName evidence="2">AAA+ ATPase domain-containing protein</fullName>
    </recommendedName>
</protein>
<gene>
    <name evidence="3" type="ORF">AS180_19080</name>
</gene>
<dbReference type="AlphaFoldDB" id="A0A0V8JH19"/>
<dbReference type="EMBL" id="LNQP01000091">
    <property type="protein sequence ID" value="KSU86354.1"/>
    <property type="molecule type" value="Genomic_DNA"/>
</dbReference>
<name>A0A0V8JH19_9BACI</name>
<feature type="coiled-coil region" evidence="1">
    <location>
        <begin position="269"/>
        <end position="296"/>
    </location>
</feature>
<dbReference type="InterPro" id="IPR045055">
    <property type="entry name" value="DNA2/NAM7-like"/>
</dbReference>